<feature type="compositionally biased region" description="Basic and acidic residues" evidence="1">
    <location>
        <begin position="134"/>
        <end position="145"/>
    </location>
</feature>
<keyword evidence="3" id="KW-1185">Reference proteome</keyword>
<feature type="region of interest" description="Disordered" evidence="1">
    <location>
        <begin position="20"/>
        <end position="145"/>
    </location>
</feature>
<sequence>MGTGVVVPAPRIPIAIPKRKSVAAKGKEKLTAPTTPEISEIGGATPFPSAFGVHSKARENPQAPVVEQPKGGPSRPKPKKIEVINLSSDDEGEKKKETAVEKEGPEPEHEEEEEDLEEAPASLSLLSPPTSPSKRNDGAYDDPHY</sequence>
<proteinExistence type="predicted"/>
<organism evidence="2 3">
    <name type="scientific">Stylosanthes scabra</name>
    <dbReference type="NCBI Taxonomy" id="79078"/>
    <lineage>
        <taxon>Eukaryota</taxon>
        <taxon>Viridiplantae</taxon>
        <taxon>Streptophyta</taxon>
        <taxon>Embryophyta</taxon>
        <taxon>Tracheophyta</taxon>
        <taxon>Spermatophyta</taxon>
        <taxon>Magnoliopsida</taxon>
        <taxon>eudicotyledons</taxon>
        <taxon>Gunneridae</taxon>
        <taxon>Pentapetalae</taxon>
        <taxon>rosids</taxon>
        <taxon>fabids</taxon>
        <taxon>Fabales</taxon>
        <taxon>Fabaceae</taxon>
        <taxon>Papilionoideae</taxon>
        <taxon>50 kb inversion clade</taxon>
        <taxon>dalbergioids sensu lato</taxon>
        <taxon>Dalbergieae</taxon>
        <taxon>Pterocarpus clade</taxon>
        <taxon>Stylosanthes</taxon>
    </lineage>
</organism>
<gene>
    <name evidence="2" type="ORF">PIB30_013871</name>
</gene>
<comment type="caution">
    <text evidence="2">The sequence shown here is derived from an EMBL/GenBank/DDBJ whole genome shotgun (WGS) entry which is preliminary data.</text>
</comment>
<dbReference type="Proteomes" id="UP001341840">
    <property type="component" value="Unassembled WGS sequence"/>
</dbReference>
<reference evidence="2 3" key="1">
    <citation type="journal article" date="2023" name="Plants (Basel)">
        <title>Bridging the Gap: Combining Genomics and Transcriptomics Approaches to Understand Stylosanthes scabra, an Orphan Legume from the Brazilian Caatinga.</title>
        <authorList>
            <person name="Ferreira-Neto J.R.C."/>
            <person name="da Silva M.D."/>
            <person name="Binneck E."/>
            <person name="de Melo N.F."/>
            <person name="da Silva R.H."/>
            <person name="de Melo A.L.T.M."/>
            <person name="Pandolfi V."/>
            <person name="Bustamante F.O."/>
            <person name="Brasileiro-Vidal A.C."/>
            <person name="Benko-Iseppon A.M."/>
        </authorList>
    </citation>
    <scope>NUCLEOTIDE SEQUENCE [LARGE SCALE GENOMIC DNA]</scope>
    <source>
        <tissue evidence="2">Leaves</tissue>
    </source>
</reference>
<feature type="compositionally biased region" description="Acidic residues" evidence="1">
    <location>
        <begin position="108"/>
        <end position="118"/>
    </location>
</feature>
<evidence type="ECO:0000256" key="1">
    <source>
        <dbReference type="SAM" id="MobiDB-lite"/>
    </source>
</evidence>
<feature type="compositionally biased region" description="Low complexity" evidence="1">
    <location>
        <begin position="119"/>
        <end position="128"/>
    </location>
</feature>
<evidence type="ECO:0000313" key="3">
    <source>
        <dbReference type="Proteomes" id="UP001341840"/>
    </source>
</evidence>
<accession>A0ABU6U5W9</accession>
<dbReference type="EMBL" id="JASCZI010120865">
    <property type="protein sequence ID" value="MED6156379.1"/>
    <property type="molecule type" value="Genomic_DNA"/>
</dbReference>
<feature type="compositionally biased region" description="Basic and acidic residues" evidence="1">
    <location>
        <begin position="92"/>
        <end position="107"/>
    </location>
</feature>
<name>A0ABU6U5W9_9FABA</name>
<protein>
    <submittedName>
        <fullName evidence="2">Uncharacterized protein</fullName>
    </submittedName>
</protein>
<evidence type="ECO:0000313" key="2">
    <source>
        <dbReference type="EMBL" id="MED6156379.1"/>
    </source>
</evidence>